<feature type="transmembrane region" description="Helical" evidence="1">
    <location>
        <begin position="12"/>
        <end position="33"/>
    </location>
</feature>
<organism evidence="2 3">
    <name type="scientific">Halogranum amylolyticum</name>
    <dbReference type="NCBI Taxonomy" id="660520"/>
    <lineage>
        <taxon>Archaea</taxon>
        <taxon>Methanobacteriati</taxon>
        <taxon>Methanobacteriota</taxon>
        <taxon>Stenosarchaea group</taxon>
        <taxon>Halobacteria</taxon>
        <taxon>Halobacteriales</taxon>
        <taxon>Haloferacaceae</taxon>
    </lineage>
</organism>
<keyword evidence="3" id="KW-1185">Reference proteome</keyword>
<keyword evidence="1" id="KW-1133">Transmembrane helix</keyword>
<dbReference type="AlphaFoldDB" id="A0A1H8QW54"/>
<evidence type="ECO:0008006" key="4">
    <source>
        <dbReference type="Google" id="ProtNLM"/>
    </source>
</evidence>
<sequence>MSVILQFGVPGAVELAVLLVLFVVPLAVAYWVYRDASRHGVSYAPAWALGILALLFAGLLPGLLALAAYLYVRENSSERPDRPTV</sequence>
<accession>A0A1H8QW54</accession>
<dbReference type="Proteomes" id="UP000199126">
    <property type="component" value="Unassembled WGS sequence"/>
</dbReference>
<keyword evidence="1" id="KW-0472">Membrane</keyword>
<name>A0A1H8QW54_9EURY</name>
<keyword evidence="1" id="KW-0812">Transmembrane</keyword>
<dbReference type="EMBL" id="FODV01000003">
    <property type="protein sequence ID" value="SEO58286.1"/>
    <property type="molecule type" value="Genomic_DNA"/>
</dbReference>
<proteinExistence type="predicted"/>
<protein>
    <recommendedName>
        <fullName evidence="4">Phospholipase_D-nuclease N-terminal</fullName>
    </recommendedName>
</protein>
<reference evidence="3" key="1">
    <citation type="submission" date="2016-10" db="EMBL/GenBank/DDBJ databases">
        <authorList>
            <person name="Varghese N."/>
            <person name="Submissions S."/>
        </authorList>
    </citation>
    <scope>NUCLEOTIDE SEQUENCE [LARGE SCALE GENOMIC DNA]</scope>
    <source>
        <strain evidence="3">CGMCC 1.10121</strain>
    </source>
</reference>
<evidence type="ECO:0000313" key="3">
    <source>
        <dbReference type="Proteomes" id="UP000199126"/>
    </source>
</evidence>
<dbReference type="RefSeq" id="WP_089822635.1">
    <property type="nucleotide sequence ID" value="NZ_FODV01000003.1"/>
</dbReference>
<evidence type="ECO:0000313" key="2">
    <source>
        <dbReference type="EMBL" id="SEO58286.1"/>
    </source>
</evidence>
<evidence type="ECO:0000256" key="1">
    <source>
        <dbReference type="SAM" id="Phobius"/>
    </source>
</evidence>
<gene>
    <name evidence="2" type="ORF">SAMN04487948_103341</name>
</gene>
<feature type="transmembrane region" description="Helical" evidence="1">
    <location>
        <begin position="45"/>
        <end position="72"/>
    </location>
</feature>